<organism evidence="1 2">
    <name type="scientific">Microbacterium phage Burro</name>
    <dbReference type="NCBI Taxonomy" id="2315703"/>
    <lineage>
        <taxon>Viruses</taxon>
        <taxon>Duplodnaviria</taxon>
        <taxon>Heunggongvirae</taxon>
        <taxon>Uroviricota</taxon>
        <taxon>Caudoviricetes</taxon>
        <taxon>Burrovirus</taxon>
        <taxon>Burrovirus burro</taxon>
    </lineage>
</organism>
<proteinExistence type="predicted"/>
<dbReference type="KEGG" id="vg:55611836"/>
<dbReference type="RefSeq" id="YP_009841645.1">
    <property type="nucleotide sequence ID" value="NC_048733.1"/>
</dbReference>
<gene>
    <name evidence="1" type="primary">26</name>
    <name evidence="1" type="ORF">SEA_BURRO_26</name>
</gene>
<protein>
    <submittedName>
        <fullName evidence="1">Uncharacterized protein</fullName>
    </submittedName>
</protein>
<keyword evidence="2" id="KW-1185">Reference proteome</keyword>
<dbReference type="Proteomes" id="UP000267142">
    <property type="component" value="Segment"/>
</dbReference>
<evidence type="ECO:0000313" key="2">
    <source>
        <dbReference type="Proteomes" id="UP000267142"/>
    </source>
</evidence>
<reference evidence="1 2" key="1">
    <citation type="submission" date="2018-08" db="EMBL/GenBank/DDBJ databases">
        <authorList>
            <person name="Solberg C.E."/>
            <person name="Bonilla J.A."/>
            <person name="Klyczek K."/>
            <person name="Garlena R.A."/>
            <person name="Russell D.A."/>
            <person name="Pope W.H."/>
            <person name="Jacobs-Sera D."/>
            <person name="Hatfull G.F."/>
        </authorList>
    </citation>
    <scope>NUCLEOTIDE SEQUENCE [LARGE SCALE GENOMIC DNA]</scope>
</reference>
<sequence length="86" mass="9534">MDQGKESVMFGTPGYQPQSFVESIVASRLGVNAVNPIEASVAESLQADSVTARTRVMENIKELEKNYSLSDAEKEWILNGNRRTSR</sequence>
<name>A0A386KMK7_9CAUD</name>
<accession>A0A386KMK7</accession>
<evidence type="ECO:0000313" key="1">
    <source>
        <dbReference type="EMBL" id="AYD86169.1"/>
    </source>
</evidence>
<dbReference type="EMBL" id="MH825698">
    <property type="protein sequence ID" value="AYD86169.1"/>
    <property type="molecule type" value="Genomic_DNA"/>
</dbReference>
<dbReference type="GeneID" id="55611836"/>